<evidence type="ECO:0000313" key="3">
    <source>
        <dbReference type="Proteomes" id="UP000799770"/>
    </source>
</evidence>
<organism evidence="2 3">
    <name type="scientific">Lophiotrema nucula</name>
    <dbReference type="NCBI Taxonomy" id="690887"/>
    <lineage>
        <taxon>Eukaryota</taxon>
        <taxon>Fungi</taxon>
        <taxon>Dikarya</taxon>
        <taxon>Ascomycota</taxon>
        <taxon>Pezizomycotina</taxon>
        <taxon>Dothideomycetes</taxon>
        <taxon>Pleosporomycetidae</taxon>
        <taxon>Pleosporales</taxon>
        <taxon>Lophiotremataceae</taxon>
        <taxon>Lophiotrema</taxon>
    </lineage>
</organism>
<accession>A0A6A5Z822</accession>
<feature type="compositionally biased region" description="Polar residues" evidence="1">
    <location>
        <begin position="97"/>
        <end position="125"/>
    </location>
</feature>
<name>A0A6A5Z822_9PLEO</name>
<dbReference type="Proteomes" id="UP000799770">
    <property type="component" value="Unassembled WGS sequence"/>
</dbReference>
<feature type="region of interest" description="Disordered" evidence="1">
    <location>
        <begin position="95"/>
        <end position="125"/>
    </location>
</feature>
<protein>
    <submittedName>
        <fullName evidence="2">Uncharacterized protein</fullName>
    </submittedName>
</protein>
<gene>
    <name evidence="2" type="ORF">BDV96DRAFT_600078</name>
</gene>
<reference evidence="2" key="1">
    <citation type="journal article" date="2020" name="Stud. Mycol.">
        <title>101 Dothideomycetes genomes: a test case for predicting lifestyles and emergence of pathogens.</title>
        <authorList>
            <person name="Haridas S."/>
            <person name="Albert R."/>
            <person name="Binder M."/>
            <person name="Bloem J."/>
            <person name="Labutti K."/>
            <person name="Salamov A."/>
            <person name="Andreopoulos B."/>
            <person name="Baker S."/>
            <person name="Barry K."/>
            <person name="Bills G."/>
            <person name="Bluhm B."/>
            <person name="Cannon C."/>
            <person name="Castanera R."/>
            <person name="Culley D."/>
            <person name="Daum C."/>
            <person name="Ezra D."/>
            <person name="Gonzalez J."/>
            <person name="Henrissat B."/>
            <person name="Kuo A."/>
            <person name="Liang C."/>
            <person name="Lipzen A."/>
            <person name="Lutzoni F."/>
            <person name="Magnuson J."/>
            <person name="Mondo S."/>
            <person name="Nolan M."/>
            <person name="Ohm R."/>
            <person name="Pangilinan J."/>
            <person name="Park H.-J."/>
            <person name="Ramirez L."/>
            <person name="Alfaro M."/>
            <person name="Sun H."/>
            <person name="Tritt A."/>
            <person name="Yoshinaga Y."/>
            <person name="Zwiers L.-H."/>
            <person name="Turgeon B."/>
            <person name="Goodwin S."/>
            <person name="Spatafora J."/>
            <person name="Crous P."/>
            <person name="Grigoriev I."/>
        </authorList>
    </citation>
    <scope>NUCLEOTIDE SEQUENCE</scope>
    <source>
        <strain evidence="2">CBS 627.86</strain>
    </source>
</reference>
<dbReference type="AlphaFoldDB" id="A0A6A5Z822"/>
<evidence type="ECO:0000313" key="2">
    <source>
        <dbReference type="EMBL" id="KAF2114917.1"/>
    </source>
</evidence>
<proteinExistence type="predicted"/>
<evidence type="ECO:0000256" key="1">
    <source>
        <dbReference type="SAM" id="MobiDB-lite"/>
    </source>
</evidence>
<keyword evidence="3" id="KW-1185">Reference proteome</keyword>
<sequence>MGKRVWTAFRHEPEVEGFTPQVSTRKSTACTQVALPNAQKSEQYRPDRARISLPRLPICNCRMSTHLKADAVTAYTENSRVGLSVTDRLGKAEQDHCNASQPAHSYTTKQQTASSNSTVRQTTKQYTGGVSVPVLRRAKTNVAVLDAVVRRLHKQLVPLQQGNLIQTTCK</sequence>
<dbReference type="EMBL" id="ML977324">
    <property type="protein sequence ID" value="KAF2114917.1"/>
    <property type="molecule type" value="Genomic_DNA"/>
</dbReference>